<dbReference type="GO" id="GO:0019838">
    <property type="term" value="F:growth factor binding"/>
    <property type="evidence" value="ECO:0007669"/>
    <property type="project" value="UniProtKB-KW"/>
</dbReference>
<dbReference type="EMBL" id="JAUZQC010000009">
    <property type="protein sequence ID" value="KAK5865707.1"/>
    <property type="molecule type" value="Genomic_DNA"/>
</dbReference>
<dbReference type="GO" id="GO:0007267">
    <property type="term" value="P:cell-cell signaling"/>
    <property type="evidence" value="ECO:0007669"/>
    <property type="project" value="TreeGrafter"/>
</dbReference>
<name>A0AAN8ASL2_ELEMC</name>
<dbReference type="Proteomes" id="UP001346869">
    <property type="component" value="Unassembled WGS sequence"/>
</dbReference>
<keyword evidence="4 8" id="KW-0732">Signal</keyword>
<comment type="similarity">
    <text evidence="2">Belongs to the fibroblast growth factor-binding protein family.</text>
</comment>
<dbReference type="GO" id="GO:0005576">
    <property type="term" value="C:extracellular region"/>
    <property type="evidence" value="ECO:0007669"/>
    <property type="project" value="UniProtKB-SubCell"/>
</dbReference>
<feature type="region of interest" description="Disordered" evidence="7">
    <location>
        <begin position="26"/>
        <end position="58"/>
    </location>
</feature>
<evidence type="ECO:0000256" key="8">
    <source>
        <dbReference type="SAM" id="SignalP"/>
    </source>
</evidence>
<comment type="subcellular location">
    <subcellularLocation>
        <location evidence="1">Secreted</location>
    </subcellularLocation>
</comment>
<dbReference type="Pfam" id="PF06473">
    <property type="entry name" value="FGF-BP1"/>
    <property type="match status" value="1"/>
</dbReference>
<evidence type="ECO:0000313" key="10">
    <source>
        <dbReference type="Proteomes" id="UP001346869"/>
    </source>
</evidence>
<evidence type="ECO:0000256" key="3">
    <source>
        <dbReference type="ARBA" id="ARBA00022525"/>
    </source>
</evidence>
<reference evidence="9 10" key="1">
    <citation type="journal article" date="2023" name="Genes (Basel)">
        <title>Chromosome-Level Genome Assembly and Circadian Gene Repertoire of the Patagonia Blennie Eleginops maclovinus-The Closest Ancestral Proxy of Antarctic Cryonotothenioids.</title>
        <authorList>
            <person name="Cheng C.C."/>
            <person name="Rivera-Colon A.G."/>
            <person name="Minhas B.F."/>
            <person name="Wilson L."/>
            <person name="Rayamajhi N."/>
            <person name="Vargas-Chacoff L."/>
            <person name="Catchen J.M."/>
        </authorList>
    </citation>
    <scope>NUCLEOTIDE SEQUENCE [LARGE SCALE GENOMIC DNA]</scope>
    <source>
        <strain evidence="9">JMC-PN-2008</strain>
    </source>
</reference>
<evidence type="ECO:0008006" key="11">
    <source>
        <dbReference type="Google" id="ProtNLM"/>
    </source>
</evidence>
<dbReference type="InterPro" id="IPR010510">
    <property type="entry name" value="FGF1-bd"/>
</dbReference>
<keyword evidence="5" id="KW-1015">Disulfide bond</keyword>
<evidence type="ECO:0000256" key="6">
    <source>
        <dbReference type="ARBA" id="ARBA00023183"/>
    </source>
</evidence>
<dbReference type="PANTHER" id="PTHR15258:SF2">
    <property type="entry name" value="FIBROBLAST GROWTH FACTOR-BINDING PROTEIN 1"/>
    <property type="match status" value="1"/>
</dbReference>
<evidence type="ECO:0000256" key="2">
    <source>
        <dbReference type="ARBA" id="ARBA00008326"/>
    </source>
</evidence>
<keyword evidence="3" id="KW-0964">Secreted</keyword>
<proteinExistence type="inferred from homology"/>
<comment type="caution">
    <text evidence="9">The sequence shown here is derived from an EMBL/GenBank/DDBJ whole genome shotgun (WGS) entry which is preliminary data.</text>
</comment>
<organism evidence="9 10">
    <name type="scientific">Eleginops maclovinus</name>
    <name type="common">Patagonian blennie</name>
    <name type="synonym">Eleginus maclovinus</name>
    <dbReference type="NCBI Taxonomy" id="56733"/>
    <lineage>
        <taxon>Eukaryota</taxon>
        <taxon>Metazoa</taxon>
        <taxon>Chordata</taxon>
        <taxon>Craniata</taxon>
        <taxon>Vertebrata</taxon>
        <taxon>Euteleostomi</taxon>
        <taxon>Actinopterygii</taxon>
        <taxon>Neopterygii</taxon>
        <taxon>Teleostei</taxon>
        <taxon>Neoteleostei</taxon>
        <taxon>Acanthomorphata</taxon>
        <taxon>Eupercaria</taxon>
        <taxon>Perciformes</taxon>
        <taxon>Notothenioidei</taxon>
        <taxon>Eleginopidae</taxon>
        <taxon>Eleginops</taxon>
    </lineage>
</organism>
<accession>A0AAN8ASL2</accession>
<feature type="signal peptide" evidence="8">
    <location>
        <begin position="1"/>
        <end position="25"/>
    </location>
</feature>
<protein>
    <recommendedName>
        <fullName evidence="11">Fibroblast growth factor-binding protein 1</fullName>
    </recommendedName>
</protein>
<evidence type="ECO:0000256" key="5">
    <source>
        <dbReference type="ARBA" id="ARBA00023157"/>
    </source>
</evidence>
<feature type="chain" id="PRO_5042836831" description="Fibroblast growth factor-binding protein 1" evidence="8">
    <location>
        <begin position="26"/>
        <end position="229"/>
    </location>
</feature>
<dbReference type="PANTHER" id="PTHR15258">
    <property type="entry name" value="FGF BINDING PROTEIN-RELATED"/>
    <property type="match status" value="1"/>
</dbReference>
<evidence type="ECO:0000256" key="1">
    <source>
        <dbReference type="ARBA" id="ARBA00004613"/>
    </source>
</evidence>
<reference evidence="9 10" key="2">
    <citation type="journal article" date="2023" name="Mol. Biol. Evol.">
        <title>Genomics of Secondarily Temperate Adaptation in the Only Non-Antarctic Icefish.</title>
        <authorList>
            <person name="Rivera-Colon A.G."/>
            <person name="Rayamajhi N."/>
            <person name="Minhas B.F."/>
            <person name="Madrigal G."/>
            <person name="Bilyk K.T."/>
            <person name="Yoon V."/>
            <person name="Hune M."/>
            <person name="Gregory S."/>
            <person name="Cheng C.H.C."/>
            <person name="Catchen J.M."/>
        </authorList>
    </citation>
    <scope>NUCLEOTIDE SEQUENCE [LARGE SCALE GENOMIC DNA]</scope>
    <source>
        <strain evidence="9">JMC-PN-2008</strain>
    </source>
</reference>
<dbReference type="AlphaFoldDB" id="A0AAN8ASL2"/>
<keyword evidence="6" id="KW-0340">Growth factor binding</keyword>
<gene>
    <name evidence="9" type="ORF">PBY51_019955</name>
</gene>
<sequence>MLLLKTFAPWLLLAFLGQQVSLSSGARKKHDGADKTVTAAPNKAPGSRDKSAANGRGRMSINNKMQCSWRAKDAGDAVKLLVKCEDPESLSTGGVSDITCEYNGRAQNCPGYKNNNKVFWKQVARAFKKMKGKVCLDESVLVRAAICKRAPRDAHFKLDLKSKVTVSSNGEPETHVLPPPQPRTTVAAPGTPTACTVRANNRKTAEENCSGAWASVCNFFLTMLQSEDC</sequence>
<evidence type="ECO:0000256" key="7">
    <source>
        <dbReference type="SAM" id="MobiDB-lite"/>
    </source>
</evidence>
<keyword evidence="10" id="KW-1185">Reference proteome</keyword>
<evidence type="ECO:0000313" key="9">
    <source>
        <dbReference type="EMBL" id="KAK5865707.1"/>
    </source>
</evidence>
<evidence type="ECO:0000256" key="4">
    <source>
        <dbReference type="ARBA" id="ARBA00022729"/>
    </source>
</evidence>